<dbReference type="RefSeq" id="WP_128494710.1">
    <property type="nucleotide sequence ID" value="NZ_RZNB01000002.1"/>
</dbReference>
<protein>
    <submittedName>
        <fullName evidence="1">Uncharacterized protein</fullName>
    </submittedName>
</protein>
<name>A0A444PVV2_9MICO</name>
<gene>
    <name evidence="1" type="ORF">ELQ90_07995</name>
</gene>
<reference evidence="1 2" key="1">
    <citation type="submission" date="2018-12" db="EMBL/GenBank/DDBJ databases">
        <authorList>
            <person name="Li F."/>
        </authorList>
    </citation>
    <scope>NUCLEOTIDE SEQUENCE [LARGE SCALE GENOMIC DNA]</scope>
    <source>
        <strain evidence="1 2">11W25H-1</strain>
    </source>
</reference>
<evidence type="ECO:0000313" key="2">
    <source>
        <dbReference type="Proteomes" id="UP000288547"/>
    </source>
</evidence>
<accession>A0A444PVV2</accession>
<sequence length="219" mass="23054">MSDRAFSRRRPRWLVWLPSMVILVLIAAAGVLAWQVSSGSIGRAAPPEVSEAVTTDGFSRFSDDGIAYIRDSLQARIDLSETEPDAAELGLPADGDTVVESNDFSMSVGLYVGEESIRIPSATITLTTEDGRLVALDLAVSAQGYQEQSALLAQVAERFGMDPASLVDLDENVAQDVRDEAATEYAVGPGAGFGRPATATVAVLGGDGTALSLRIDFSS</sequence>
<dbReference type="EMBL" id="RZNB01000002">
    <property type="protein sequence ID" value="RWZ51999.1"/>
    <property type="molecule type" value="Genomic_DNA"/>
</dbReference>
<dbReference type="Proteomes" id="UP000288547">
    <property type="component" value="Unassembled WGS sequence"/>
</dbReference>
<evidence type="ECO:0000313" key="1">
    <source>
        <dbReference type="EMBL" id="RWZ51999.1"/>
    </source>
</evidence>
<keyword evidence="2" id="KW-1185">Reference proteome</keyword>
<organism evidence="1 2">
    <name type="scientific">Labedella phragmitis</name>
    <dbReference type="NCBI Taxonomy" id="2498849"/>
    <lineage>
        <taxon>Bacteria</taxon>
        <taxon>Bacillati</taxon>
        <taxon>Actinomycetota</taxon>
        <taxon>Actinomycetes</taxon>
        <taxon>Micrococcales</taxon>
        <taxon>Microbacteriaceae</taxon>
        <taxon>Labedella</taxon>
    </lineage>
</organism>
<proteinExistence type="predicted"/>
<dbReference type="OrthoDB" id="5111112at2"/>
<dbReference type="AlphaFoldDB" id="A0A444PVV2"/>
<comment type="caution">
    <text evidence="1">The sequence shown here is derived from an EMBL/GenBank/DDBJ whole genome shotgun (WGS) entry which is preliminary data.</text>
</comment>